<reference evidence="2" key="2">
    <citation type="journal article" date="2020" name="Gigascience">
        <title>An improved pig reference genome sequence to enable pig genetics and genomics research.</title>
        <authorList>
            <person name="Warr A."/>
            <person name="Affara N."/>
            <person name="Aken B."/>
            <person name="Beiki H."/>
            <person name="Bickhart D.M."/>
            <person name="Billis K."/>
            <person name="Chow W."/>
            <person name="Eory L."/>
            <person name="Finlayson H.A."/>
            <person name="Flicek P."/>
            <person name="Giron C.G."/>
            <person name="Griffin D.K."/>
            <person name="Hall R."/>
            <person name="Hannum G."/>
            <person name="Hourlier T."/>
            <person name="Howe K."/>
            <person name="Hume D.A."/>
            <person name="Izuogu O."/>
            <person name="Kim K."/>
            <person name="Koren S."/>
            <person name="Liu H."/>
            <person name="Manchanda N."/>
            <person name="Martin F.J."/>
            <person name="Nonneman D.J."/>
            <person name="O'Connor R.E."/>
            <person name="Phillippy A.M."/>
            <person name="Rohrer G.A."/>
            <person name="Rosen B.D."/>
            <person name="Rund L.A."/>
            <person name="Sargent C.A."/>
            <person name="Schook L.B."/>
            <person name="Schroeder S.G."/>
            <person name="Schwartz A.S."/>
            <person name="Skinner B.M."/>
            <person name="Talbot R."/>
            <person name="Tseng E."/>
            <person name="Tuggle C.K."/>
            <person name="Watson M."/>
            <person name="Smith T.P.L."/>
            <person name="Archibald A.L."/>
        </authorList>
    </citation>
    <scope>NUCLEOTIDE SEQUENCE [LARGE SCALE GENOMIC DNA]</scope>
    <source>
        <strain evidence="2">Duroc</strain>
    </source>
</reference>
<dbReference type="GeneTree" id="ENSGT00960000193001"/>
<evidence type="ECO:0000313" key="2">
    <source>
        <dbReference type="Ensembl" id="ENSSSCP00000061838.1"/>
    </source>
</evidence>
<dbReference type="Ensembl" id="ENSSSCT00000069823.1">
    <property type="protein sequence ID" value="ENSSSCP00000061838.1"/>
    <property type="gene ID" value="ENSSSCG00000051040.1"/>
</dbReference>
<dbReference type="InParanoid" id="A0A5G2QBI3"/>
<feature type="compositionally biased region" description="Polar residues" evidence="1">
    <location>
        <begin position="20"/>
        <end position="30"/>
    </location>
</feature>
<proteinExistence type="predicted"/>
<dbReference type="Bgee" id="ENSSSCG00000051040">
    <property type="expression patterns" value="Expressed in spleen and 9 other cell types or tissues"/>
</dbReference>
<protein>
    <submittedName>
        <fullName evidence="2">Uncharacterized protein</fullName>
    </submittedName>
</protein>
<name>A0A5G2QBI3_PIG</name>
<evidence type="ECO:0000313" key="3">
    <source>
        <dbReference type="Proteomes" id="UP000008227"/>
    </source>
</evidence>
<accession>A0A5G2QBI3</accession>
<reference evidence="2" key="4">
    <citation type="submission" date="2025-09" db="UniProtKB">
        <authorList>
            <consortium name="Ensembl"/>
        </authorList>
    </citation>
    <scope>IDENTIFICATION</scope>
</reference>
<dbReference type="Proteomes" id="UP000008227">
    <property type="component" value="Chromosome 4"/>
</dbReference>
<organism evidence="2 3">
    <name type="scientific">Sus scrofa</name>
    <name type="common">Pig</name>
    <dbReference type="NCBI Taxonomy" id="9823"/>
    <lineage>
        <taxon>Eukaryota</taxon>
        <taxon>Metazoa</taxon>
        <taxon>Chordata</taxon>
        <taxon>Craniata</taxon>
        <taxon>Vertebrata</taxon>
        <taxon>Euteleostomi</taxon>
        <taxon>Mammalia</taxon>
        <taxon>Eutheria</taxon>
        <taxon>Laurasiatheria</taxon>
        <taxon>Artiodactyla</taxon>
        <taxon>Suina</taxon>
        <taxon>Suidae</taxon>
        <taxon>Sus</taxon>
    </lineage>
</organism>
<reference evidence="2" key="3">
    <citation type="submission" date="2025-08" db="UniProtKB">
        <authorList>
            <consortium name="Ensembl"/>
        </authorList>
    </citation>
    <scope>IDENTIFICATION</scope>
</reference>
<reference evidence="3" key="1">
    <citation type="submission" date="2009-11" db="EMBL/GenBank/DDBJ databases">
        <authorList>
            <consortium name="Porcine genome sequencing project"/>
        </authorList>
    </citation>
    <scope>NUCLEOTIDE SEQUENCE [LARGE SCALE GENOMIC DNA]</scope>
    <source>
        <strain evidence="3">Duroc</strain>
    </source>
</reference>
<sequence length="99" mass="10059">MAPGVPGARSQVGTGPAPQCATSALDTFTFTRGEDEGTGPGRGSAPSGLRPNPRRTWAGPLFPGPRAGRRGVTEGARRASGRGGGLDPVFHLACSESSW</sequence>
<evidence type="ECO:0000256" key="1">
    <source>
        <dbReference type="SAM" id="MobiDB-lite"/>
    </source>
</evidence>
<feature type="region of interest" description="Disordered" evidence="1">
    <location>
        <begin position="1"/>
        <end position="89"/>
    </location>
</feature>
<dbReference type="AlphaFoldDB" id="A0A5G2QBI3"/>
<keyword evidence="3" id="KW-1185">Reference proteome</keyword>